<evidence type="ECO:0000313" key="2">
    <source>
        <dbReference type="Proteomes" id="UP000245469"/>
    </source>
</evidence>
<organism evidence="1 2">
    <name type="scientific">Quadrisphaera granulorum</name>
    <dbReference type="NCBI Taxonomy" id="317664"/>
    <lineage>
        <taxon>Bacteria</taxon>
        <taxon>Bacillati</taxon>
        <taxon>Actinomycetota</taxon>
        <taxon>Actinomycetes</taxon>
        <taxon>Kineosporiales</taxon>
        <taxon>Kineosporiaceae</taxon>
        <taxon>Quadrisphaera</taxon>
    </lineage>
</organism>
<evidence type="ECO:0000313" key="1">
    <source>
        <dbReference type="EMBL" id="PWJ49255.1"/>
    </source>
</evidence>
<dbReference type="EMBL" id="QGDQ01000026">
    <property type="protein sequence ID" value="PWJ49255.1"/>
    <property type="molecule type" value="Genomic_DNA"/>
</dbReference>
<dbReference type="AlphaFoldDB" id="A0A315ZUT5"/>
<accession>A0A315ZUT5</accession>
<dbReference type="RefSeq" id="WP_170131578.1">
    <property type="nucleotide sequence ID" value="NZ_QGDQ01000026.1"/>
</dbReference>
<protein>
    <submittedName>
        <fullName evidence="1">Uncharacterized protein</fullName>
    </submittedName>
</protein>
<dbReference type="Proteomes" id="UP000245469">
    <property type="component" value="Unassembled WGS sequence"/>
</dbReference>
<gene>
    <name evidence="1" type="ORF">BXY45_1267</name>
</gene>
<proteinExistence type="predicted"/>
<comment type="caution">
    <text evidence="1">The sequence shown here is derived from an EMBL/GenBank/DDBJ whole genome shotgun (WGS) entry which is preliminary data.</text>
</comment>
<sequence>MSEIPHTGDATVDAALDSLRGVASAPDADPLAASRALAAAHAALRARLADSGVDAG</sequence>
<name>A0A315ZUT5_9ACTN</name>
<keyword evidence="2" id="KW-1185">Reference proteome</keyword>
<reference evidence="1 2" key="1">
    <citation type="submission" date="2018-03" db="EMBL/GenBank/DDBJ databases">
        <title>Genomic Encyclopedia of Archaeal and Bacterial Type Strains, Phase II (KMG-II): from individual species to whole genera.</title>
        <authorList>
            <person name="Goeker M."/>
        </authorList>
    </citation>
    <scope>NUCLEOTIDE SEQUENCE [LARGE SCALE GENOMIC DNA]</scope>
    <source>
        <strain evidence="1 2">DSM 44889</strain>
    </source>
</reference>